<dbReference type="InterPro" id="IPR001506">
    <property type="entry name" value="Peptidase_M12A"/>
</dbReference>
<proteinExistence type="predicted"/>
<keyword evidence="3" id="KW-1185">Reference proteome</keyword>
<sequence length="356" mass="39471">MASELIVETFPSEHSRYQLSQDFKTQFPSLYSIVGLSRRWDPGTILKACFYGGSEAVNRRISTVAKLWLDGVNLSFDFIDDDGKLRDCNVPDVEKESQIRIGFSCRGSWALLGTEATDPTIGSAPTCAAPAQTVNLSKVQVANVNESSFNRDVLHELGHVLGFYHEHMRCDAEYDSAEMVSWLKQNLNMTEEEIGRQFYLPSQASDRYGSAIAMSDKIDTKSIEFYSMPAIFFKRREASPCYVSPLPVTLSDQDRAAAQKAYPFDAAQIVALRDELKQGLEAIQLQITSSVAAIALADSIFSGRLSAEIRSDGMAETQQPQDSSTNLKLDDVRAVQNRTLADLRAAEALLKTRLGR</sequence>
<dbReference type="RefSeq" id="WP_196272424.1">
    <property type="nucleotide sequence ID" value="NZ_JADQDO010000006.1"/>
</dbReference>
<dbReference type="AlphaFoldDB" id="A0A931BX48"/>
<comment type="caution">
    <text evidence="2">The sequence shown here is derived from an EMBL/GenBank/DDBJ whole genome shotgun (WGS) entry which is preliminary data.</text>
</comment>
<protein>
    <recommendedName>
        <fullName evidence="1">Peptidase M12A domain-containing protein</fullName>
    </recommendedName>
</protein>
<dbReference type="GO" id="GO:0004222">
    <property type="term" value="F:metalloendopeptidase activity"/>
    <property type="evidence" value="ECO:0007669"/>
    <property type="project" value="InterPro"/>
</dbReference>
<dbReference type="Gene3D" id="3.40.390.10">
    <property type="entry name" value="Collagenase (Catalytic Domain)"/>
    <property type="match status" value="1"/>
</dbReference>
<evidence type="ECO:0000313" key="3">
    <source>
        <dbReference type="Proteomes" id="UP000599312"/>
    </source>
</evidence>
<gene>
    <name evidence="2" type="ORF">I2H38_13740</name>
</gene>
<dbReference type="Proteomes" id="UP000599312">
    <property type="component" value="Unassembled WGS sequence"/>
</dbReference>
<evidence type="ECO:0000259" key="1">
    <source>
        <dbReference type="Pfam" id="PF01400"/>
    </source>
</evidence>
<dbReference type="EMBL" id="JADQDO010000006">
    <property type="protein sequence ID" value="MBF9234437.1"/>
    <property type="molecule type" value="Genomic_DNA"/>
</dbReference>
<feature type="domain" description="Peptidase M12A" evidence="1">
    <location>
        <begin position="153"/>
        <end position="173"/>
    </location>
</feature>
<accession>A0A931BX48</accession>
<organism evidence="2 3">
    <name type="scientific">Microvirga alba</name>
    <dbReference type="NCBI Taxonomy" id="2791025"/>
    <lineage>
        <taxon>Bacteria</taxon>
        <taxon>Pseudomonadati</taxon>
        <taxon>Pseudomonadota</taxon>
        <taxon>Alphaproteobacteria</taxon>
        <taxon>Hyphomicrobiales</taxon>
        <taxon>Methylobacteriaceae</taxon>
        <taxon>Microvirga</taxon>
    </lineage>
</organism>
<dbReference type="SUPFAM" id="SSF55486">
    <property type="entry name" value="Metalloproteases ('zincins'), catalytic domain"/>
    <property type="match status" value="1"/>
</dbReference>
<name>A0A931BX48_9HYPH</name>
<evidence type="ECO:0000313" key="2">
    <source>
        <dbReference type="EMBL" id="MBF9234437.1"/>
    </source>
</evidence>
<dbReference type="GO" id="GO:0006508">
    <property type="term" value="P:proteolysis"/>
    <property type="evidence" value="ECO:0007669"/>
    <property type="project" value="InterPro"/>
</dbReference>
<dbReference type="InterPro" id="IPR024079">
    <property type="entry name" value="MetalloPept_cat_dom_sf"/>
</dbReference>
<dbReference type="Pfam" id="PF01400">
    <property type="entry name" value="Astacin"/>
    <property type="match status" value="1"/>
</dbReference>
<reference evidence="2" key="1">
    <citation type="submission" date="2020-11" db="EMBL/GenBank/DDBJ databases">
        <authorList>
            <person name="Kim M.K."/>
        </authorList>
    </citation>
    <scope>NUCLEOTIDE SEQUENCE</scope>
    <source>
        <strain evidence="2">BT350</strain>
    </source>
</reference>